<proteinExistence type="predicted"/>
<name>A0A8D8DRJ4_CULPI</name>
<reference evidence="1" key="1">
    <citation type="submission" date="2021-05" db="EMBL/GenBank/DDBJ databases">
        <authorList>
            <person name="Alioto T."/>
            <person name="Alioto T."/>
            <person name="Gomez Garrido J."/>
        </authorList>
    </citation>
    <scope>NUCLEOTIDE SEQUENCE</scope>
</reference>
<dbReference type="AlphaFoldDB" id="A0A8D8DRJ4"/>
<dbReference type="EMBL" id="HBUE01273096">
    <property type="protein sequence ID" value="CAG6564945.1"/>
    <property type="molecule type" value="Transcribed_RNA"/>
</dbReference>
<sequence length="178" mass="18474">MPNWPFYRLAVKIQRHLHANQSTGFLLPSSLLLHLPSPPPRTLLRLAAVVVEHLVQRGKDGGRLLMPEPAKLVMGAGHQLRRAQPVVADAVLAAHALAAAAHQPAGALAVHDDAGKVLAALVADAAQAGQLAARVQFGTVGALARVLDAGTGVQLAADLQDVGGLRKTPVNVSSEHDG</sequence>
<dbReference type="EMBL" id="HBUE01167766">
    <property type="protein sequence ID" value="CAG6513475.1"/>
    <property type="molecule type" value="Transcribed_RNA"/>
</dbReference>
<evidence type="ECO:0000313" key="1">
    <source>
        <dbReference type="EMBL" id="CAG6513475.1"/>
    </source>
</evidence>
<protein>
    <submittedName>
        <fullName evidence="1">(northern house mosquito) hypothetical protein</fullName>
    </submittedName>
</protein>
<accession>A0A8D8DRJ4</accession>
<organism evidence="1">
    <name type="scientific">Culex pipiens</name>
    <name type="common">House mosquito</name>
    <dbReference type="NCBI Taxonomy" id="7175"/>
    <lineage>
        <taxon>Eukaryota</taxon>
        <taxon>Metazoa</taxon>
        <taxon>Ecdysozoa</taxon>
        <taxon>Arthropoda</taxon>
        <taxon>Hexapoda</taxon>
        <taxon>Insecta</taxon>
        <taxon>Pterygota</taxon>
        <taxon>Neoptera</taxon>
        <taxon>Endopterygota</taxon>
        <taxon>Diptera</taxon>
        <taxon>Nematocera</taxon>
        <taxon>Culicoidea</taxon>
        <taxon>Culicidae</taxon>
        <taxon>Culicinae</taxon>
        <taxon>Culicini</taxon>
        <taxon>Culex</taxon>
        <taxon>Culex</taxon>
    </lineage>
</organism>